<protein>
    <submittedName>
        <fullName evidence="5">MarR family protein</fullName>
    </submittedName>
</protein>
<dbReference type="SMART" id="SM00347">
    <property type="entry name" value="HTH_MARR"/>
    <property type="match status" value="1"/>
</dbReference>
<dbReference type="SUPFAM" id="SSF46785">
    <property type="entry name" value="Winged helix' DNA-binding domain"/>
    <property type="match status" value="1"/>
</dbReference>
<dbReference type="InterPro" id="IPR023187">
    <property type="entry name" value="Tscrpt_reg_MarR-type_CS"/>
</dbReference>
<evidence type="ECO:0000256" key="3">
    <source>
        <dbReference type="ARBA" id="ARBA00023163"/>
    </source>
</evidence>
<dbReference type="AlphaFoldDB" id="A0A1J5SIM1"/>
<dbReference type="Gene3D" id="1.10.10.10">
    <property type="entry name" value="Winged helix-like DNA-binding domain superfamily/Winged helix DNA-binding domain"/>
    <property type="match status" value="1"/>
</dbReference>
<keyword evidence="2" id="KW-0238">DNA-binding</keyword>
<dbReference type="InterPro" id="IPR052526">
    <property type="entry name" value="HTH-type_Bedaq_tolerance"/>
</dbReference>
<evidence type="ECO:0000313" key="5">
    <source>
        <dbReference type="EMBL" id="OIR03989.1"/>
    </source>
</evidence>
<dbReference type="PANTHER" id="PTHR39515">
    <property type="entry name" value="CONSERVED PROTEIN"/>
    <property type="match status" value="1"/>
</dbReference>
<dbReference type="PROSITE" id="PS50995">
    <property type="entry name" value="HTH_MARR_2"/>
    <property type="match status" value="1"/>
</dbReference>
<name>A0A1J5SIM1_9ZZZZ</name>
<feature type="domain" description="HTH marR-type" evidence="4">
    <location>
        <begin position="3"/>
        <end position="142"/>
    </location>
</feature>
<dbReference type="EMBL" id="MLJW01000061">
    <property type="protein sequence ID" value="OIR03989.1"/>
    <property type="molecule type" value="Genomic_DNA"/>
</dbReference>
<dbReference type="InterPro" id="IPR036390">
    <property type="entry name" value="WH_DNA-bd_sf"/>
</dbReference>
<dbReference type="GO" id="GO:0003700">
    <property type="term" value="F:DNA-binding transcription factor activity"/>
    <property type="evidence" value="ECO:0007669"/>
    <property type="project" value="InterPro"/>
</dbReference>
<keyword evidence="1" id="KW-0805">Transcription regulation</keyword>
<evidence type="ECO:0000259" key="4">
    <source>
        <dbReference type="PROSITE" id="PS50995"/>
    </source>
</evidence>
<accession>A0A1J5SIM1</accession>
<dbReference type="PANTHER" id="PTHR39515:SF2">
    <property type="entry name" value="HTH-TYPE TRANSCRIPTIONAL REGULATOR RV0880"/>
    <property type="match status" value="1"/>
</dbReference>
<comment type="caution">
    <text evidence="5">The sequence shown here is derived from an EMBL/GenBank/DDBJ whole genome shotgun (WGS) entry which is preliminary data.</text>
</comment>
<gene>
    <name evidence="5" type="ORF">GALL_139260</name>
</gene>
<keyword evidence="3" id="KW-0804">Transcription</keyword>
<sequence>MANEDLEAEVYALADAFGLLLRRIRAVSSASNELSVTENAVLVRLEKEGAATTADLARAHGMKPQSMGATVAALAEAGLVARKPHPTDGRQVMIELTAKGIALRKSTRAAKRTWLVEAVGRLNREDQKRLFAASDILRRVVES</sequence>
<dbReference type="Pfam" id="PF01047">
    <property type="entry name" value="MarR"/>
    <property type="match status" value="1"/>
</dbReference>
<dbReference type="InterPro" id="IPR000835">
    <property type="entry name" value="HTH_MarR-typ"/>
</dbReference>
<dbReference type="GO" id="GO:0003677">
    <property type="term" value="F:DNA binding"/>
    <property type="evidence" value="ECO:0007669"/>
    <property type="project" value="UniProtKB-KW"/>
</dbReference>
<evidence type="ECO:0000256" key="2">
    <source>
        <dbReference type="ARBA" id="ARBA00023125"/>
    </source>
</evidence>
<organism evidence="5">
    <name type="scientific">mine drainage metagenome</name>
    <dbReference type="NCBI Taxonomy" id="410659"/>
    <lineage>
        <taxon>unclassified sequences</taxon>
        <taxon>metagenomes</taxon>
        <taxon>ecological metagenomes</taxon>
    </lineage>
</organism>
<reference evidence="5" key="1">
    <citation type="submission" date="2016-10" db="EMBL/GenBank/DDBJ databases">
        <title>Sequence of Gallionella enrichment culture.</title>
        <authorList>
            <person name="Poehlein A."/>
            <person name="Muehling M."/>
            <person name="Daniel R."/>
        </authorList>
    </citation>
    <scope>NUCLEOTIDE SEQUENCE</scope>
</reference>
<proteinExistence type="predicted"/>
<evidence type="ECO:0000256" key="1">
    <source>
        <dbReference type="ARBA" id="ARBA00023015"/>
    </source>
</evidence>
<dbReference type="PROSITE" id="PS01117">
    <property type="entry name" value="HTH_MARR_1"/>
    <property type="match status" value="1"/>
</dbReference>
<dbReference type="InterPro" id="IPR036388">
    <property type="entry name" value="WH-like_DNA-bd_sf"/>
</dbReference>